<dbReference type="InterPro" id="IPR018961">
    <property type="entry name" value="DnaJ_homolog_subfam-C_membr-28"/>
</dbReference>
<evidence type="ECO:0000259" key="1">
    <source>
        <dbReference type="Pfam" id="PF09350"/>
    </source>
</evidence>
<comment type="caution">
    <text evidence="2">The sequence shown here is derived from an EMBL/GenBank/DDBJ whole genome shotgun (WGS) entry which is preliminary data.</text>
</comment>
<dbReference type="PANTHER" id="PTHR39158">
    <property type="entry name" value="OS08G0560600 PROTEIN"/>
    <property type="match status" value="1"/>
</dbReference>
<dbReference type="EMBL" id="JBHUJB010000049">
    <property type="protein sequence ID" value="MFD2159687.1"/>
    <property type="molecule type" value="Genomic_DNA"/>
</dbReference>
<dbReference type="PANTHER" id="PTHR39158:SF1">
    <property type="entry name" value="DNAJ HOMOLOG SUBFAMILY C MEMBER 28"/>
    <property type="match status" value="1"/>
</dbReference>
<accession>A0ABW4ZDH9</accession>
<evidence type="ECO:0000313" key="2">
    <source>
        <dbReference type="EMBL" id="MFD2159687.1"/>
    </source>
</evidence>
<dbReference type="InterPro" id="IPR052573">
    <property type="entry name" value="DnaJ_C_subfamily_28"/>
</dbReference>
<protein>
    <submittedName>
        <fullName evidence="2">DUF1992 domain-containing protein</fullName>
    </submittedName>
</protein>
<organism evidence="2 3">
    <name type="scientific">Rubritalea tangerina</name>
    <dbReference type="NCBI Taxonomy" id="430798"/>
    <lineage>
        <taxon>Bacteria</taxon>
        <taxon>Pseudomonadati</taxon>
        <taxon>Verrucomicrobiota</taxon>
        <taxon>Verrucomicrobiia</taxon>
        <taxon>Verrucomicrobiales</taxon>
        <taxon>Rubritaleaceae</taxon>
        <taxon>Rubritalea</taxon>
    </lineage>
</organism>
<gene>
    <name evidence="2" type="ORF">ACFSW8_12330</name>
</gene>
<evidence type="ECO:0000313" key="3">
    <source>
        <dbReference type="Proteomes" id="UP001597389"/>
    </source>
</evidence>
<feature type="domain" description="DnaJ homologue subfamily C member 28 conserved" evidence="1">
    <location>
        <begin position="7"/>
        <end position="73"/>
    </location>
</feature>
<keyword evidence="3" id="KW-1185">Reference proteome</keyword>
<reference evidence="3" key="1">
    <citation type="journal article" date="2019" name="Int. J. Syst. Evol. Microbiol.">
        <title>The Global Catalogue of Microorganisms (GCM) 10K type strain sequencing project: providing services to taxonomists for standard genome sequencing and annotation.</title>
        <authorList>
            <consortium name="The Broad Institute Genomics Platform"/>
            <consortium name="The Broad Institute Genome Sequencing Center for Infectious Disease"/>
            <person name="Wu L."/>
            <person name="Ma J."/>
        </authorList>
    </citation>
    <scope>NUCLEOTIDE SEQUENCE [LARGE SCALE GENOMIC DNA]</scope>
    <source>
        <strain evidence="3">CCUG 57942</strain>
    </source>
</reference>
<dbReference type="Proteomes" id="UP001597389">
    <property type="component" value="Unassembled WGS sequence"/>
</dbReference>
<dbReference type="RefSeq" id="WP_377089589.1">
    <property type="nucleotide sequence ID" value="NZ_JBHSJL010000014.1"/>
</dbReference>
<name>A0ABW4ZDH9_9BACT</name>
<sequence length="117" mass="13312">MSFFEELANQRIEEAIANGLFDDLVGTGKPLNLDDYFATPAHLRATHSMLKSNGYIPPEVELMHEIHALEKQITKAEGRVLTKLERQLIHKQTALAIAMDRIRSQSRNQQATQNLSW</sequence>
<proteinExistence type="predicted"/>
<dbReference type="Pfam" id="PF09350">
    <property type="entry name" value="DJC28_CD"/>
    <property type="match status" value="1"/>
</dbReference>